<dbReference type="Proteomes" id="UP000252174">
    <property type="component" value="Unassembled WGS sequence"/>
</dbReference>
<evidence type="ECO:0000313" key="4">
    <source>
        <dbReference type="Proteomes" id="UP000252174"/>
    </source>
</evidence>
<dbReference type="OrthoDB" id="328160at2"/>
<accession>A0A369ALL5</accession>
<dbReference type="InterPro" id="IPR029060">
    <property type="entry name" value="PIN-like_dom_sf"/>
</dbReference>
<dbReference type="Pfam" id="PF01850">
    <property type="entry name" value="PIN"/>
    <property type="match status" value="1"/>
</dbReference>
<keyword evidence="1" id="KW-0460">Magnesium</keyword>
<dbReference type="PANTHER" id="PTHR35901:SF1">
    <property type="entry name" value="EXONUCLEASE VAPC9"/>
    <property type="match status" value="1"/>
</dbReference>
<dbReference type="PANTHER" id="PTHR35901">
    <property type="entry name" value="RIBONUCLEASE VAPC3"/>
    <property type="match status" value="1"/>
</dbReference>
<protein>
    <submittedName>
        <fullName evidence="3">Putative nucleic acid-binding protein</fullName>
    </submittedName>
</protein>
<dbReference type="RefSeq" id="WP_114482766.1">
    <property type="nucleotide sequence ID" value="NZ_QPJU01000003.1"/>
</dbReference>
<comment type="caution">
    <text evidence="3">The sequence shown here is derived from an EMBL/GenBank/DDBJ whole genome shotgun (WGS) entry which is preliminary data.</text>
</comment>
<dbReference type="Gene3D" id="3.40.50.1010">
    <property type="entry name" value="5'-nuclease"/>
    <property type="match status" value="1"/>
</dbReference>
<dbReference type="CDD" id="cd09873">
    <property type="entry name" value="PIN_Pae0151-like"/>
    <property type="match status" value="1"/>
</dbReference>
<evidence type="ECO:0000259" key="2">
    <source>
        <dbReference type="Pfam" id="PF01850"/>
    </source>
</evidence>
<feature type="domain" description="PIN" evidence="2">
    <location>
        <begin position="4"/>
        <end position="130"/>
    </location>
</feature>
<evidence type="ECO:0000313" key="3">
    <source>
        <dbReference type="EMBL" id="RCX10061.1"/>
    </source>
</evidence>
<reference evidence="3 4" key="1">
    <citation type="submission" date="2018-07" db="EMBL/GenBank/DDBJ databases">
        <title>Genomic Encyclopedia of Type Strains, Phase IV (KMG-IV): sequencing the most valuable type-strain genomes for metagenomic binning, comparative biology and taxonomic classification.</title>
        <authorList>
            <person name="Goeker M."/>
        </authorList>
    </citation>
    <scope>NUCLEOTIDE SEQUENCE [LARGE SCALE GENOMIC DNA]</scope>
    <source>
        <strain evidence="3 4">DSM 100911</strain>
    </source>
</reference>
<dbReference type="EMBL" id="QPJU01000003">
    <property type="protein sequence ID" value="RCX10061.1"/>
    <property type="molecule type" value="Genomic_DNA"/>
</dbReference>
<sequence>MNPVVVDASVAVKWFVSDPAQEAHSDTALRLLASAVQGHLALLQPPHFVAEVAAVLARLLPQSASENILDLLDLLDMERDATQDAAIYATAVKLATTLDHHLFDTLYHALALHTPTAVLVTADHRYFDKAHHLGACRTLESSAANAPQRPIFHRLLAP</sequence>
<dbReference type="InterPro" id="IPR051619">
    <property type="entry name" value="TypeII_TA_RNase_PINc/VapC"/>
</dbReference>
<keyword evidence="4" id="KW-1185">Reference proteome</keyword>
<proteinExistence type="predicted"/>
<organism evidence="3 4">
    <name type="scientific">Extensimonas vulgaris</name>
    <dbReference type="NCBI Taxonomy" id="1031594"/>
    <lineage>
        <taxon>Bacteria</taxon>
        <taxon>Pseudomonadati</taxon>
        <taxon>Pseudomonadota</taxon>
        <taxon>Betaproteobacteria</taxon>
        <taxon>Burkholderiales</taxon>
        <taxon>Comamonadaceae</taxon>
        <taxon>Extensimonas</taxon>
    </lineage>
</organism>
<gene>
    <name evidence="3" type="ORF">DFR45_10345</name>
</gene>
<evidence type="ECO:0000256" key="1">
    <source>
        <dbReference type="ARBA" id="ARBA00022842"/>
    </source>
</evidence>
<name>A0A369ALL5_9BURK</name>
<dbReference type="InterPro" id="IPR044153">
    <property type="entry name" value="PIN_Pae0151-like"/>
</dbReference>
<dbReference type="AlphaFoldDB" id="A0A369ALL5"/>
<dbReference type="SUPFAM" id="SSF88723">
    <property type="entry name" value="PIN domain-like"/>
    <property type="match status" value="1"/>
</dbReference>
<dbReference type="InterPro" id="IPR002716">
    <property type="entry name" value="PIN_dom"/>
</dbReference>